<protein>
    <submittedName>
        <fullName evidence="1">Nicotinate phosphoribosyltransferase</fullName>
    </submittedName>
</protein>
<dbReference type="EMBL" id="GEEE01006391">
    <property type="protein sequence ID" value="JAP56834.1"/>
    <property type="molecule type" value="Transcribed_RNA"/>
</dbReference>
<feature type="non-terminal residue" evidence="1">
    <location>
        <position position="1"/>
    </location>
</feature>
<gene>
    <name evidence="1" type="primary">PNCB</name>
    <name evidence="1" type="ORF">TR143578</name>
</gene>
<accession>A0A0X3PYH3</accession>
<keyword evidence="1" id="KW-0808">Transferase</keyword>
<dbReference type="EMBL" id="GEEE01018073">
    <property type="protein sequence ID" value="JAP45152.1"/>
    <property type="molecule type" value="Transcribed_RNA"/>
</dbReference>
<dbReference type="GO" id="GO:0016757">
    <property type="term" value="F:glycosyltransferase activity"/>
    <property type="evidence" value="ECO:0007669"/>
    <property type="project" value="UniProtKB-KW"/>
</dbReference>
<keyword evidence="1" id="KW-0328">Glycosyltransferase</keyword>
<name>A0A0X3PYH3_SCHSO</name>
<evidence type="ECO:0000313" key="1">
    <source>
        <dbReference type="EMBL" id="JAP56834.1"/>
    </source>
</evidence>
<sequence>FSVLPDHHVQLSDRRRNYLDKFCSIISISTADSFSNGWFLFVSSLHKIEQGHAFAIKQAIGEFLPWNVHFKDIFTQFRRGNSVDFHQFENTAQSRLFLASYQLCPDCKHIN</sequence>
<reference evidence="1" key="1">
    <citation type="submission" date="2016-01" db="EMBL/GenBank/DDBJ databases">
        <title>Reference transcriptome for the parasite Schistocephalus solidus: insights into the molecular evolution of parasitism.</title>
        <authorList>
            <person name="Hebert F.O."/>
            <person name="Grambauer S."/>
            <person name="Barber I."/>
            <person name="Landry C.R."/>
            <person name="Aubin-Horth N."/>
        </authorList>
    </citation>
    <scope>NUCLEOTIDE SEQUENCE</scope>
</reference>
<organism evidence="1">
    <name type="scientific">Schistocephalus solidus</name>
    <name type="common">Tapeworm</name>
    <dbReference type="NCBI Taxonomy" id="70667"/>
    <lineage>
        <taxon>Eukaryota</taxon>
        <taxon>Metazoa</taxon>
        <taxon>Spiralia</taxon>
        <taxon>Lophotrochozoa</taxon>
        <taxon>Platyhelminthes</taxon>
        <taxon>Cestoda</taxon>
        <taxon>Eucestoda</taxon>
        <taxon>Diphyllobothriidea</taxon>
        <taxon>Diphyllobothriidae</taxon>
        <taxon>Schistocephalus</taxon>
    </lineage>
</organism>
<proteinExistence type="predicted"/>
<dbReference type="AlphaFoldDB" id="A0A0X3PYH3"/>